<dbReference type="PANTHER" id="PTHR34220:SF7">
    <property type="entry name" value="SENSOR HISTIDINE KINASE YPDA"/>
    <property type="match status" value="1"/>
</dbReference>
<dbReference type="SUPFAM" id="SSF55874">
    <property type="entry name" value="ATPase domain of HSP90 chaperone/DNA topoisomerase II/histidine kinase"/>
    <property type="match status" value="1"/>
</dbReference>
<dbReference type="PANTHER" id="PTHR34220">
    <property type="entry name" value="SENSOR HISTIDINE KINASE YPDA"/>
    <property type="match status" value="1"/>
</dbReference>
<keyword evidence="2" id="KW-1185">Reference proteome</keyword>
<reference evidence="1 2" key="1">
    <citation type="submission" date="2022-02" db="EMBL/GenBank/DDBJ databases">
        <authorList>
            <person name="Min J."/>
        </authorList>
    </citation>
    <scope>NUCLEOTIDE SEQUENCE [LARGE SCALE GENOMIC DNA]</scope>
    <source>
        <strain evidence="1 2">GR10-1</strain>
    </source>
</reference>
<protein>
    <submittedName>
        <fullName evidence="1">GHKL domain-containing protein</fullName>
    </submittedName>
</protein>
<proteinExistence type="predicted"/>
<gene>
    <name evidence="1" type="ORF">MKP09_02145</name>
</gene>
<sequence length="135" mass="15116">MVTLEEEIGYLNLYLEIEKVRFGNRLQTEINISDGCKPALLPTLLLQPIVENAIKFGLYDTTGQTLITIDCQSDGKELIISVKNPFDPETSNPKKGTGFGLSSINRRLYLLFARNDLLTTAIHDTVFETTVKIPQ</sequence>
<evidence type="ECO:0000313" key="2">
    <source>
        <dbReference type="Proteomes" id="UP001202248"/>
    </source>
</evidence>
<organism evidence="1 2">
    <name type="scientific">Niabella ginsengisoli</name>
    <dbReference type="NCBI Taxonomy" id="522298"/>
    <lineage>
        <taxon>Bacteria</taxon>
        <taxon>Pseudomonadati</taxon>
        <taxon>Bacteroidota</taxon>
        <taxon>Chitinophagia</taxon>
        <taxon>Chitinophagales</taxon>
        <taxon>Chitinophagaceae</taxon>
        <taxon>Niabella</taxon>
    </lineage>
</organism>
<dbReference type="EMBL" id="JAKWBL010000001">
    <property type="protein sequence ID" value="MCH5596807.1"/>
    <property type="molecule type" value="Genomic_DNA"/>
</dbReference>
<dbReference type="Gene3D" id="3.30.565.10">
    <property type="entry name" value="Histidine kinase-like ATPase, C-terminal domain"/>
    <property type="match status" value="1"/>
</dbReference>
<dbReference type="Proteomes" id="UP001202248">
    <property type="component" value="Unassembled WGS sequence"/>
</dbReference>
<comment type="caution">
    <text evidence="1">The sequence shown here is derived from an EMBL/GenBank/DDBJ whole genome shotgun (WGS) entry which is preliminary data.</text>
</comment>
<dbReference type="InterPro" id="IPR050640">
    <property type="entry name" value="Bact_2-comp_sensor_kinase"/>
</dbReference>
<dbReference type="InterPro" id="IPR036890">
    <property type="entry name" value="HATPase_C_sf"/>
</dbReference>
<name>A0ABS9SEL4_9BACT</name>
<evidence type="ECO:0000313" key="1">
    <source>
        <dbReference type="EMBL" id="MCH5596807.1"/>
    </source>
</evidence>
<accession>A0ABS9SEL4</accession>